<protein>
    <recommendedName>
        <fullName evidence="4">Porin</fullName>
    </recommendedName>
</protein>
<keyword evidence="1" id="KW-0732">Signal</keyword>
<keyword evidence="3" id="KW-1185">Reference proteome</keyword>
<dbReference type="EMBL" id="WWCN01000024">
    <property type="protein sequence ID" value="MYM26263.1"/>
    <property type="molecule type" value="Genomic_DNA"/>
</dbReference>
<evidence type="ECO:0000313" key="3">
    <source>
        <dbReference type="Proteomes" id="UP000479335"/>
    </source>
</evidence>
<gene>
    <name evidence="2" type="ORF">GTP46_26895</name>
</gene>
<dbReference type="SUPFAM" id="SSF56935">
    <property type="entry name" value="Porins"/>
    <property type="match status" value="1"/>
</dbReference>
<proteinExistence type="predicted"/>
<dbReference type="Proteomes" id="UP000479335">
    <property type="component" value="Unassembled WGS sequence"/>
</dbReference>
<dbReference type="AlphaFoldDB" id="A0A6L8KFP2"/>
<evidence type="ECO:0000256" key="1">
    <source>
        <dbReference type="SAM" id="SignalP"/>
    </source>
</evidence>
<comment type="caution">
    <text evidence="2">The sequence shown here is derived from an EMBL/GenBank/DDBJ whole genome shotgun (WGS) entry which is preliminary data.</text>
</comment>
<name>A0A6L8KFP2_9BURK</name>
<feature type="signal peptide" evidence="1">
    <location>
        <begin position="1"/>
        <end position="23"/>
    </location>
</feature>
<reference evidence="2 3" key="1">
    <citation type="submission" date="2019-12" db="EMBL/GenBank/DDBJ databases">
        <title>Novel species isolated from a subtropical stream in China.</title>
        <authorList>
            <person name="Lu H."/>
        </authorList>
    </citation>
    <scope>NUCLEOTIDE SEQUENCE [LARGE SCALE GENOMIC DNA]</scope>
    <source>
        <strain evidence="2 3">FT135W</strain>
    </source>
</reference>
<organism evidence="2 3">
    <name type="scientific">Duganella flavida</name>
    <dbReference type="NCBI Taxonomy" id="2692175"/>
    <lineage>
        <taxon>Bacteria</taxon>
        <taxon>Pseudomonadati</taxon>
        <taxon>Pseudomonadota</taxon>
        <taxon>Betaproteobacteria</taxon>
        <taxon>Burkholderiales</taxon>
        <taxon>Oxalobacteraceae</taxon>
        <taxon>Telluria group</taxon>
        <taxon>Duganella</taxon>
    </lineage>
</organism>
<feature type="chain" id="PRO_5026681007" description="Porin" evidence="1">
    <location>
        <begin position="24"/>
        <end position="400"/>
    </location>
</feature>
<evidence type="ECO:0000313" key="2">
    <source>
        <dbReference type="EMBL" id="MYM26263.1"/>
    </source>
</evidence>
<sequence>MKRHELAISVLAVLIALASPARAQDDSPITISGFGTGALTKTNSDQAEFNRHDQAAGVGKDARTGVDSNFGIQATAKWSDTISFTAQGLVRKNGTNDLYGAELAWAFVKFKINDDFAVRLGRIGVPIYMISDVRNVGYASTMLRPPNEVYAQVGVNETQGGDILYEHSFGDTTVTAQLQVGNSRVRPPGNFYIDFKPIISSNLVVENGPFTYRLGHVQTTFGIYDNPGRTALVASLNQAGLTSVASQVRLTDIKGTFDSLGITMDYHNIIGQAEYAKRKTESRLVQDTTSWYAMAGYRYEKFTPYIMHGDVKQDSIRDFPGLPTTGPLAALSASANRAIKIGLQSTTAVGMRWDFYKSLAFKVQVDHIKTRDGVGYFVNAKPGFAGSTVNVYAVAIDFVF</sequence>
<dbReference type="RefSeq" id="WP_161009700.1">
    <property type="nucleotide sequence ID" value="NZ_WWCN01000024.1"/>
</dbReference>
<accession>A0A6L8KFP2</accession>
<evidence type="ECO:0008006" key="4">
    <source>
        <dbReference type="Google" id="ProtNLM"/>
    </source>
</evidence>